<keyword evidence="1" id="KW-0812">Transmembrane</keyword>
<feature type="transmembrane region" description="Helical" evidence="1">
    <location>
        <begin position="265"/>
        <end position="285"/>
    </location>
</feature>
<gene>
    <name evidence="2" type="ORF">NP233_g5593</name>
</gene>
<sequence length="357" mass="37445">MKPLDEEPPYRLAVFKPYRKILVAGAFLTYRVFAKTGAIFSTRTSIDKLEELLMDTSSQRNLATPGLSSIFHYLEQHGRFPGFALAFSEQYGPVLIFFPLSTAKMRSFGTIAAFAAIALASVTSAVPFPGANEVQTTNYDAGKIPATVDITANLDAVLNANIDVDVHADVLGLIDVDAKVDVNLGIPDVLVGVNAKILPLIKISVKLDAEIDAKVALDLAVKVFAEVKATVDVAVGDIKAVVNANVGDVLHLNGKPIDAKVTAEIFAQLLNAVVLCVALVAKVCVKVDLTALVSIVADITANLAVIIGLVGHVAADVNVGLAGLVSVIVKLCVDLNLTALVNVFVGLGINVNAAVTI</sequence>
<keyword evidence="1" id="KW-1133">Transmembrane helix</keyword>
<accession>A0AAD5VSJ5</accession>
<organism evidence="2 3">
    <name type="scientific">Leucocoprinus birnbaumii</name>
    <dbReference type="NCBI Taxonomy" id="56174"/>
    <lineage>
        <taxon>Eukaryota</taxon>
        <taxon>Fungi</taxon>
        <taxon>Dikarya</taxon>
        <taxon>Basidiomycota</taxon>
        <taxon>Agaricomycotina</taxon>
        <taxon>Agaricomycetes</taxon>
        <taxon>Agaricomycetidae</taxon>
        <taxon>Agaricales</taxon>
        <taxon>Agaricineae</taxon>
        <taxon>Agaricaceae</taxon>
        <taxon>Leucocoprinus</taxon>
    </lineage>
</organism>
<dbReference type="EMBL" id="JANIEX010000334">
    <property type="protein sequence ID" value="KAJ3568622.1"/>
    <property type="molecule type" value="Genomic_DNA"/>
</dbReference>
<feature type="transmembrane region" description="Helical" evidence="1">
    <location>
        <begin position="335"/>
        <end position="355"/>
    </location>
</feature>
<dbReference type="Proteomes" id="UP001213000">
    <property type="component" value="Unassembled WGS sequence"/>
</dbReference>
<comment type="caution">
    <text evidence="2">The sequence shown here is derived from an EMBL/GenBank/DDBJ whole genome shotgun (WGS) entry which is preliminary data.</text>
</comment>
<dbReference type="AlphaFoldDB" id="A0AAD5VSJ5"/>
<evidence type="ECO:0000313" key="2">
    <source>
        <dbReference type="EMBL" id="KAJ3568622.1"/>
    </source>
</evidence>
<feature type="transmembrane region" description="Helical" evidence="1">
    <location>
        <begin position="292"/>
        <end position="315"/>
    </location>
</feature>
<protein>
    <submittedName>
        <fullName evidence="2">Uncharacterized protein</fullName>
    </submittedName>
</protein>
<name>A0AAD5VSJ5_9AGAR</name>
<evidence type="ECO:0000313" key="3">
    <source>
        <dbReference type="Proteomes" id="UP001213000"/>
    </source>
</evidence>
<keyword evidence="3" id="KW-1185">Reference proteome</keyword>
<keyword evidence="1" id="KW-0472">Membrane</keyword>
<evidence type="ECO:0000256" key="1">
    <source>
        <dbReference type="SAM" id="Phobius"/>
    </source>
</evidence>
<reference evidence="2" key="1">
    <citation type="submission" date="2022-07" db="EMBL/GenBank/DDBJ databases">
        <title>Genome Sequence of Leucocoprinus birnbaumii.</title>
        <authorList>
            <person name="Buettner E."/>
        </authorList>
    </citation>
    <scope>NUCLEOTIDE SEQUENCE</scope>
    <source>
        <strain evidence="2">VT141</strain>
    </source>
</reference>
<proteinExistence type="predicted"/>